<feature type="region of interest" description="Disordered" evidence="1">
    <location>
        <begin position="1"/>
        <end position="68"/>
    </location>
</feature>
<keyword evidence="4" id="KW-1185">Reference proteome</keyword>
<evidence type="ECO:0000256" key="1">
    <source>
        <dbReference type="SAM" id="MobiDB-lite"/>
    </source>
</evidence>
<keyword evidence="2" id="KW-0812">Transmembrane</keyword>
<evidence type="ECO:0000313" key="3">
    <source>
        <dbReference type="EMBL" id="RIB00897.1"/>
    </source>
</evidence>
<organism evidence="3 4">
    <name type="scientific">Gigaspora rosea</name>
    <dbReference type="NCBI Taxonomy" id="44941"/>
    <lineage>
        <taxon>Eukaryota</taxon>
        <taxon>Fungi</taxon>
        <taxon>Fungi incertae sedis</taxon>
        <taxon>Mucoromycota</taxon>
        <taxon>Glomeromycotina</taxon>
        <taxon>Glomeromycetes</taxon>
        <taxon>Diversisporales</taxon>
        <taxon>Gigasporaceae</taxon>
        <taxon>Gigaspora</taxon>
    </lineage>
</organism>
<feature type="compositionally biased region" description="Polar residues" evidence="1">
    <location>
        <begin position="231"/>
        <end position="240"/>
    </location>
</feature>
<feature type="compositionally biased region" description="Basic and acidic residues" evidence="1">
    <location>
        <begin position="24"/>
        <end position="43"/>
    </location>
</feature>
<reference evidence="3 4" key="1">
    <citation type="submission" date="2018-06" db="EMBL/GenBank/DDBJ databases">
        <title>Comparative genomics reveals the genomic features of Rhizophagus irregularis, R. cerebriforme, R. diaphanum and Gigaspora rosea, and their symbiotic lifestyle signature.</title>
        <authorList>
            <person name="Morin E."/>
            <person name="San Clemente H."/>
            <person name="Chen E.C.H."/>
            <person name="De La Providencia I."/>
            <person name="Hainaut M."/>
            <person name="Kuo A."/>
            <person name="Kohler A."/>
            <person name="Murat C."/>
            <person name="Tang N."/>
            <person name="Roy S."/>
            <person name="Loubradou J."/>
            <person name="Henrissat B."/>
            <person name="Grigoriev I.V."/>
            <person name="Corradi N."/>
            <person name="Roux C."/>
            <person name="Martin F.M."/>
        </authorList>
    </citation>
    <scope>NUCLEOTIDE SEQUENCE [LARGE SCALE GENOMIC DNA]</scope>
    <source>
        <strain evidence="3 4">DAOM 194757</strain>
    </source>
</reference>
<dbReference type="Proteomes" id="UP000266673">
    <property type="component" value="Unassembled WGS sequence"/>
</dbReference>
<sequence length="413" mass="47410">KYDDELKNSTENDNDKLEEYDDEKVEKYDDELKNSTENDNEKIEEYDDEKVEKCDDELNNGNENHNEKIEECDDEFTDNDNEKVENDYEKVEKCDYELKNSTDNDYEKTVNYDDKLINGIDNYNEMVQEIIHRTKEEEQDYSIVQSDGFPIKEQIIVDEVQTNEEINEPHVEFSQLEQELIKDDSIDKICETTSSHIINEASHVIDESGSAIEDIPDESSKCDSNIIPIKTNGSMSPEKTTIETPNKYFEKLENGHPVIDIKSFAESSVTANIFPSGVSTTTTVYNSSKEVDTIGDQKTEEILKEPQISNASNNSRKFDTLSSSGESTREITQELVITPKSRLTRKGNEKQIEVSTSRDVTLTKNKKKYFNQTEKYENVEGNLVYLVTTLITTFTLGIMSMLFKSVFGTKRNN</sequence>
<evidence type="ECO:0000313" key="4">
    <source>
        <dbReference type="Proteomes" id="UP000266673"/>
    </source>
</evidence>
<evidence type="ECO:0000256" key="2">
    <source>
        <dbReference type="SAM" id="Phobius"/>
    </source>
</evidence>
<proteinExistence type="predicted"/>
<dbReference type="AlphaFoldDB" id="A0A397TW06"/>
<dbReference type="EMBL" id="QKWP01003492">
    <property type="protein sequence ID" value="RIB00897.1"/>
    <property type="molecule type" value="Genomic_DNA"/>
</dbReference>
<feature type="compositionally biased region" description="Basic and acidic residues" evidence="1">
    <location>
        <begin position="1"/>
        <end position="17"/>
    </location>
</feature>
<feature type="transmembrane region" description="Helical" evidence="2">
    <location>
        <begin position="383"/>
        <end position="403"/>
    </location>
</feature>
<keyword evidence="2" id="KW-0472">Membrane</keyword>
<accession>A0A397TW06</accession>
<gene>
    <name evidence="3" type="ORF">C2G38_2232527</name>
</gene>
<feature type="non-terminal residue" evidence="3">
    <location>
        <position position="1"/>
    </location>
</feature>
<dbReference type="OrthoDB" id="2447900at2759"/>
<feature type="region of interest" description="Disordered" evidence="1">
    <location>
        <begin position="216"/>
        <end position="240"/>
    </location>
</feature>
<protein>
    <submittedName>
        <fullName evidence="3">Uncharacterized protein</fullName>
    </submittedName>
</protein>
<comment type="caution">
    <text evidence="3">The sequence shown here is derived from an EMBL/GenBank/DDBJ whole genome shotgun (WGS) entry which is preliminary data.</text>
</comment>
<name>A0A397TW06_9GLOM</name>
<dbReference type="STRING" id="44941.A0A397TW06"/>
<feature type="compositionally biased region" description="Acidic residues" evidence="1">
    <location>
        <begin position="44"/>
        <end position="58"/>
    </location>
</feature>
<keyword evidence="2" id="KW-1133">Transmembrane helix</keyword>